<accession>A0A2T7NK23</accession>
<keyword evidence="5" id="KW-1185">Reference proteome</keyword>
<dbReference type="STRING" id="400727.A0A2T7NK23"/>
<dbReference type="InterPro" id="IPR002068">
    <property type="entry name" value="A-crystallin/Hsp20_dom"/>
</dbReference>
<reference evidence="4 5" key="1">
    <citation type="submission" date="2018-04" db="EMBL/GenBank/DDBJ databases">
        <title>The genome of golden apple snail Pomacea canaliculata provides insight into stress tolerance and invasive adaptation.</title>
        <authorList>
            <person name="Liu C."/>
            <person name="Liu B."/>
            <person name="Ren Y."/>
            <person name="Zhang Y."/>
            <person name="Wang H."/>
            <person name="Li S."/>
            <person name="Jiang F."/>
            <person name="Yin L."/>
            <person name="Zhang G."/>
            <person name="Qian W."/>
            <person name="Fan W."/>
        </authorList>
    </citation>
    <scope>NUCLEOTIDE SEQUENCE [LARGE SCALE GENOMIC DNA]</scope>
    <source>
        <strain evidence="4">SZHN2017</strain>
        <tissue evidence="4">Muscle</tissue>
    </source>
</reference>
<dbReference type="Pfam" id="PF00011">
    <property type="entry name" value="HSP20"/>
    <property type="match status" value="1"/>
</dbReference>
<evidence type="ECO:0000256" key="1">
    <source>
        <dbReference type="PROSITE-ProRule" id="PRU00285"/>
    </source>
</evidence>
<dbReference type="PANTHER" id="PTHR45640:SF26">
    <property type="entry name" value="RE23625P"/>
    <property type="match status" value="1"/>
</dbReference>
<organism evidence="4 5">
    <name type="scientific">Pomacea canaliculata</name>
    <name type="common">Golden apple snail</name>
    <dbReference type="NCBI Taxonomy" id="400727"/>
    <lineage>
        <taxon>Eukaryota</taxon>
        <taxon>Metazoa</taxon>
        <taxon>Spiralia</taxon>
        <taxon>Lophotrochozoa</taxon>
        <taxon>Mollusca</taxon>
        <taxon>Gastropoda</taxon>
        <taxon>Caenogastropoda</taxon>
        <taxon>Architaenioglossa</taxon>
        <taxon>Ampullarioidea</taxon>
        <taxon>Ampullariidae</taxon>
        <taxon>Pomacea</taxon>
    </lineage>
</organism>
<evidence type="ECO:0000313" key="5">
    <source>
        <dbReference type="Proteomes" id="UP000245119"/>
    </source>
</evidence>
<sequence length="149" mass="16851">MTVVAGADVPCLAPGVMADMERWWAEREALLGADSHAETWRQKENFLLDNPVVRDSQGRPQFRLQFDLRQFKPEEVTVRTIGQQLIVQARHEEAGPDKKVHREYCRQCTLPGDVTPEALVSRLSRSGILTIHAPLPAAEEDRVIPIDRC</sequence>
<dbReference type="Proteomes" id="UP000245119">
    <property type="component" value="Linkage Group LG11"/>
</dbReference>
<dbReference type="GO" id="GO:0005634">
    <property type="term" value="C:nucleus"/>
    <property type="evidence" value="ECO:0007669"/>
    <property type="project" value="TreeGrafter"/>
</dbReference>
<dbReference type="GO" id="GO:0009408">
    <property type="term" value="P:response to heat"/>
    <property type="evidence" value="ECO:0007669"/>
    <property type="project" value="TreeGrafter"/>
</dbReference>
<dbReference type="PANTHER" id="PTHR45640">
    <property type="entry name" value="HEAT SHOCK PROTEIN HSP-12.2-RELATED"/>
    <property type="match status" value="1"/>
</dbReference>
<comment type="similarity">
    <text evidence="1 2">Belongs to the small heat shock protein (HSP20) family.</text>
</comment>
<name>A0A2T7NK23_POMCA</name>
<dbReference type="InterPro" id="IPR008978">
    <property type="entry name" value="HSP20-like_chaperone"/>
</dbReference>
<dbReference type="SUPFAM" id="SSF49764">
    <property type="entry name" value="HSP20-like chaperones"/>
    <property type="match status" value="1"/>
</dbReference>
<dbReference type="OrthoDB" id="10060792at2759"/>
<evidence type="ECO:0000313" key="4">
    <source>
        <dbReference type="EMBL" id="PVD21513.1"/>
    </source>
</evidence>
<dbReference type="PRINTS" id="PR00299">
    <property type="entry name" value="ACRYSTALLIN"/>
</dbReference>
<dbReference type="AlphaFoldDB" id="A0A2T7NK23"/>
<evidence type="ECO:0000259" key="3">
    <source>
        <dbReference type="PROSITE" id="PS01031"/>
    </source>
</evidence>
<proteinExistence type="inferred from homology"/>
<dbReference type="GO" id="GO:0005737">
    <property type="term" value="C:cytoplasm"/>
    <property type="evidence" value="ECO:0007669"/>
    <property type="project" value="TreeGrafter"/>
</dbReference>
<dbReference type="EMBL" id="PZQS01000011">
    <property type="protein sequence ID" value="PVD21513.1"/>
    <property type="molecule type" value="Genomic_DNA"/>
</dbReference>
<dbReference type="InterPro" id="IPR001436">
    <property type="entry name" value="Alpha-crystallin/sHSP_animal"/>
</dbReference>
<dbReference type="CDD" id="cd06526">
    <property type="entry name" value="metazoan_ACD"/>
    <property type="match status" value="1"/>
</dbReference>
<feature type="domain" description="SHSP" evidence="3">
    <location>
        <begin position="43"/>
        <end position="149"/>
    </location>
</feature>
<comment type="caution">
    <text evidence="4">The sequence shown here is derived from an EMBL/GenBank/DDBJ whole genome shotgun (WGS) entry which is preliminary data.</text>
</comment>
<protein>
    <recommendedName>
        <fullName evidence="3">SHSP domain-containing protein</fullName>
    </recommendedName>
</protein>
<dbReference type="Gene3D" id="2.60.40.790">
    <property type="match status" value="1"/>
</dbReference>
<dbReference type="GO" id="GO:0042026">
    <property type="term" value="P:protein refolding"/>
    <property type="evidence" value="ECO:0007669"/>
    <property type="project" value="TreeGrafter"/>
</dbReference>
<dbReference type="GO" id="GO:0051082">
    <property type="term" value="F:unfolded protein binding"/>
    <property type="evidence" value="ECO:0007669"/>
    <property type="project" value="TreeGrafter"/>
</dbReference>
<evidence type="ECO:0000256" key="2">
    <source>
        <dbReference type="RuleBase" id="RU003616"/>
    </source>
</evidence>
<dbReference type="PROSITE" id="PS01031">
    <property type="entry name" value="SHSP"/>
    <property type="match status" value="1"/>
</dbReference>
<gene>
    <name evidence="4" type="ORF">C0Q70_17311</name>
</gene>